<dbReference type="EMBL" id="JAAKZI010000010">
    <property type="protein sequence ID" value="NGN83351.1"/>
    <property type="molecule type" value="Genomic_DNA"/>
</dbReference>
<dbReference type="PROSITE" id="PS51066">
    <property type="entry name" value="ZF_FPG_2"/>
    <property type="match status" value="1"/>
</dbReference>
<evidence type="ECO:0000256" key="8">
    <source>
        <dbReference type="ARBA" id="ARBA00023125"/>
    </source>
</evidence>
<protein>
    <recommendedName>
        <fullName evidence="2">DNA-(apurinic or apyrimidinic site) lyase</fullName>
        <ecNumber evidence="2">4.2.99.18</ecNumber>
    </recommendedName>
</protein>
<organism evidence="17 18">
    <name type="scientific">Arthrobacter silviterrae</name>
    <dbReference type="NCBI Taxonomy" id="2026658"/>
    <lineage>
        <taxon>Bacteria</taxon>
        <taxon>Bacillati</taxon>
        <taxon>Actinomycetota</taxon>
        <taxon>Actinomycetes</taxon>
        <taxon>Micrococcales</taxon>
        <taxon>Micrococcaceae</taxon>
        <taxon>Arthrobacter</taxon>
    </lineage>
</organism>
<reference evidence="17 18" key="1">
    <citation type="submission" date="2020-02" db="EMBL/GenBank/DDBJ databases">
        <title>Genome sequence of the type strain DSM 27180 of Arthrobacter silviterrae.</title>
        <authorList>
            <person name="Gao J."/>
            <person name="Sun J."/>
        </authorList>
    </citation>
    <scope>NUCLEOTIDE SEQUENCE [LARGE SCALE GENOMIC DNA]</scope>
    <source>
        <strain evidence="17 18">DSM 27180</strain>
    </source>
</reference>
<accession>A0ABX0D8X3</accession>
<keyword evidence="3" id="KW-0479">Metal-binding</keyword>
<proteinExistence type="inferred from homology"/>
<evidence type="ECO:0000256" key="1">
    <source>
        <dbReference type="ARBA" id="ARBA00009409"/>
    </source>
</evidence>
<gene>
    <name evidence="17" type="ORF">G6N77_07735</name>
</gene>
<evidence type="ECO:0000256" key="13">
    <source>
        <dbReference type="PROSITE-ProRule" id="PRU00391"/>
    </source>
</evidence>
<dbReference type="EC" id="4.2.99.18" evidence="2"/>
<dbReference type="PANTHER" id="PTHR42697">
    <property type="entry name" value="ENDONUCLEASE 8"/>
    <property type="match status" value="1"/>
</dbReference>
<dbReference type="SMART" id="SM00898">
    <property type="entry name" value="Fapy_DNA_glyco"/>
    <property type="match status" value="1"/>
</dbReference>
<keyword evidence="4" id="KW-0227">DNA damage</keyword>
<keyword evidence="18" id="KW-1185">Reference proteome</keyword>
<dbReference type="SUPFAM" id="SSF81624">
    <property type="entry name" value="N-terminal domain of MutM-like DNA repair proteins"/>
    <property type="match status" value="1"/>
</dbReference>
<dbReference type="PROSITE" id="PS51068">
    <property type="entry name" value="FPG_CAT"/>
    <property type="match status" value="1"/>
</dbReference>
<dbReference type="InterPro" id="IPR000214">
    <property type="entry name" value="Znf_DNA_glyclase/AP_lyase"/>
</dbReference>
<keyword evidence="7" id="KW-0862">Zinc</keyword>
<dbReference type="Proteomes" id="UP000479226">
    <property type="component" value="Unassembled WGS sequence"/>
</dbReference>
<evidence type="ECO:0000256" key="3">
    <source>
        <dbReference type="ARBA" id="ARBA00022723"/>
    </source>
</evidence>
<feature type="domain" description="FPG-type" evidence="15">
    <location>
        <begin position="242"/>
        <end position="284"/>
    </location>
</feature>
<feature type="domain" description="Formamidopyrimidine-DNA glycosylase catalytic" evidence="16">
    <location>
        <begin position="2"/>
        <end position="149"/>
    </location>
</feature>
<evidence type="ECO:0000256" key="10">
    <source>
        <dbReference type="ARBA" id="ARBA00023239"/>
    </source>
</evidence>
<name>A0ABX0D8X3_9MICC</name>
<dbReference type="Pfam" id="PF01149">
    <property type="entry name" value="Fapy_DNA_glyco"/>
    <property type="match status" value="1"/>
</dbReference>
<keyword evidence="5 13" id="KW-0863">Zinc-finger</keyword>
<dbReference type="InterPro" id="IPR010979">
    <property type="entry name" value="Ribosomal_uS13-like_H2TH"/>
</dbReference>
<dbReference type="InterPro" id="IPR012319">
    <property type="entry name" value="FPG_cat"/>
</dbReference>
<evidence type="ECO:0000259" key="16">
    <source>
        <dbReference type="PROSITE" id="PS51068"/>
    </source>
</evidence>
<dbReference type="InterPro" id="IPR035937">
    <property type="entry name" value="FPG_N"/>
</dbReference>
<keyword evidence="6" id="KW-0378">Hydrolase</keyword>
<evidence type="ECO:0000256" key="5">
    <source>
        <dbReference type="ARBA" id="ARBA00022771"/>
    </source>
</evidence>
<evidence type="ECO:0000313" key="17">
    <source>
        <dbReference type="EMBL" id="NGN83351.1"/>
    </source>
</evidence>
<evidence type="ECO:0000256" key="14">
    <source>
        <dbReference type="SAM" id="MobiDB-lite"/>
    </source>
</evidence>
<evidence type="ECO:0000256" key="9">
    <source>
        <dbReference type="ARBA" id="ARBA00023204"/>
    </source>
</evidence>
<keyword evidence="9" id="KW-0234">DNA repair</keyword>
<evidence type="ECO:0000313" key="18">
    <source>
        <dbReference type="Proteomes" id="UP000479226"/>
    </source>
</evidence>
<evidence type="ECO:0000256" key="11">
    <source>
        <dbReference type="ARBA" id="ARBA00023268"/>
    </source>
</evidence>
<dbReference type="Gene3D" id="1.10.8.50">
    <property type="match status" value="1"/>
</dbReference>
<keyword evidence="10" id="KW-0456">Lyase</keyword>
<comment type="similarity">
    <text evidence="1">Belongs to the FPG family.</text>
</comment>
<keyword evidence="11" id="KW-0511">Multifunctional enzyme</keyword>
<dbReference type="SMART" id="SM01232">
    <property type="entry name" value="H2TH"/>
    <property type="match status" value="1"/>
</dbReference>
<feature type="region of interest" description="Disordered" evidence="14">
    <location>
        <begin position="86"/>
        <end position="106"/>
    </location>
</feature>
<keyword evidence="12" id="KW-0326">Glycosidase</keyword>
<dbReference type="SUPFAM" id="SSF57716">
    <property type="entry name" value="Glucocorticoid receptor-like (DNA-binding domain)"/>
    <property type="match status" value="1"/>
</dbReference>
<evidence type="ECO:0000256" key="7">
    <source>
        <dbReference type="ARBA" id="ARBA00022833"/>
    </source>
</evidence>
<dbReference type="RefSeq" id="WP_165181510.1">
    <property type="nucleotide sequence ID" value="NZ_JAAKZI010000010.1"/>
</dbReference>
<dbReference type="SUPFAM" id="SSF46946">
    <property type="entry name" value="S13-like H2TH domain"/>
    <property type="match status" value="1"/>
</dbReference>
<evidence type="ECO:0000256" key="2">
    <source>
        <dbReference type="ARBA" id="ARBA00012720"/>
    </source>
</evidence>
<dbReference type="Gene3D" id="3.20.190.10">
    <property type="entry name" value="MutM-like, N-terminal"/>
    <property type="match status" value="1"/>
</dbReference>
<evidence type="ECO:0000259" key="15">
    <source>
        <dbReference type="PROSITE" id="PS51066"/>
    </source>
</evidence>
<dbReference type="InterPro" id="IPR044090">
    <property type="entry name" value="Nei2_N"/>
</dbReference>
<evidence type="ECO:0000256" key="4">
    <source>
        <dbReference type="ARBA" id="ARBA00022763"/>
    </source>
</evidence>
<dbReference type="PANTHER" id="PTHR42697:SF1">
    <property type="entry name" value="ENDONUCLEASE 8"/>
    <property type="match status" value="1"/>
</dbReference>
<evidence type="ECO:0000256" key="12">
    <source>
        <dbReference type="ARBA" id="ARBA00023295"/>
    </source>
</evidence>
<dbReference type="Pfam" id="PF06831">
    <property type="entry name" value="H2TH"/>
    <property type="match status" value="1"/>
</dbReference>
<sequence length="287" mass="31013">MPEGDTVWRQARDLHGALAGQPLTGCDFRVPQLATVDFTGRTVESVQPRGKHLMMMLPARGPAEGAAVIHSHLAMEGHWDIYPVRNATQPPTGPRTGRGGEWRRPSHTARVVLTTERLVAVGFSLGTLEVLSPAQAAAAVEHLGPDLLGPDWDADEALRRLHADPQRPVGLALLDQRSLAGIGNIYRNELCFLAGVHPSMPVGGVPRLPRLVELAKRLLEANKDRPQRSTTGGPARGDASVWVYGLAGKPCKRCGSLIRHAKMADPAAPTHAPRDIYWCPNCQALPE</sequence>
<dbReference type="CDD" id="cd08971">
    <property type="entry name" value="AcNei2_N"/>
    <property type="match status" value="1"/>
</dbReference>
<dbReference type="InterPro" id="IPR015886">
    <property type="entry name" value="H2TH_FPG"/>
</dbReference>
<evidence type="ECO:0000256" key="6">
    <source>
        <dbReference type="ARBA" id="ARBA00022801"/>
    </source>
</evidence>
<keyword evidence="8" id="KW-0238">DNA-binding</keyword>
<comment type="caution">
    <text evidence="17">The sequence shown here is derived from an EMBL/GenBank/DDBJ whole genome shotgun (WGS) entry which is preliminary data.</text>
</comment>